<evidence type="ECO:0000256" key="1">
    <source>
        <dbReference type="SAM" id="Phobius"/>
    </source>
</evidence>
<comment type="caution">
    <text evidence="2">The sequence shown here is derived from an EMBL/GenBank/DDBJ whole genome shotgun (WGS) entry which is preliminary data.</text>
</comment>
<keyword evidence="1" id="KW-0812">Transmembrane</keyword>
<dbReference type="Proteomes" id="UP000828251">
    <property type="component" value="Unassembled WGS sequence"/>
</dbReference>
<feature type="transmembrane region" description="Helical" evidence="1">
    <location>
        <begin position="56"/>
        <end position="73"/>
    </location>
</feature>
<proteinExistence type="predicted"/>
<gene>
    <name evidence="2" type="ORF">J1N35_043678</name>
</gene>
<evidence type="ECO:0000313" key="2">
    <source>
        <dbReference type="EMBL" id="KAH1031504.1"/>
    </source>
</evidence>
<keyword evidence="1" id="KW-0472">Membrane</keyword>
<accession>A0A9D3ZF92</accession>
<name>A0A9D3ZF92_9ROSI</name>
<feature type="non-terminal residue" evidence="2">
    <location>
        <position position="1"/>
    </location>
</feature>
<dbReference type="AlphaFoldDB" id="A0A9D3ZF92"/>
<protein>
    <submittedName>
        <fullName evidence="2">Uncharacterized protein</fullName>
    </submittedName>
</protein>
<reference evidence="2 3" key="1">
    <citation type="journal article" date="2021" name="Plant Biotechnol. J.">
        <title>Multi-omics assisted identification of the key and species-specific regulatory components of drought-tolerant mechanisms in Gossypium stocksii.</title>
        <authorList>
            <person name="Yu D."/>
            <person name="Ke L."/>
            <person name="Zhang D."/>
            <person name="Wu Y."/>
            <person name="Sun Y."/>
            <person name="Mei J."/>
            <person name="Sun J."/>
            <person name="Sun Y."/>
        </authorList>
    </citation>
    <scope>NUCLEOTIDE SEQUENCE [LARGE SCALE GENOMIC DNA]</scope>
    <source>
        <strain evidence="3">cv. E1</strain>
        <tissue evidence="2">Leaf</tissue>
    </source>
</reference>
<dbReference type="EMBL" id="JAIQCV010000013">
    <property type="protein sequence ID" value="KAH1031504.1"/>
    <property type="molecule type" value="Genomic_DNA"/>
</dbReference>
<keyword evidence="1" id="KW-1133">Transmembrane helix</keyword>
<keyword evidence="3" id="KW-1185">Reference proteome</keyword>
<sequence length="101" mass="11573">KQNNELLMKNLEICLIGIAPLPEVNAAVHNKYGNEKYKGRYRGRGRGLVGNMVEDVLVTVIMVFIIVAFPTTWKRIAMNDKKEVVKITLQRLLRMYITNVV</sequence>
<evidence type="ECO:0000313" key="3">
    <source>
        <dbReference type="Proteomes" id="UP000828251"/>
    </source>
</evidence>
<organism evidence="2 3">
    <name type="scientific">Gossypium stocksii</name>
    <dbReference type="NCBI Taxonomy" id="47602"/>
    <lineage>
        <taxon>Eukaryota</taxon>
        <taxon>Viridiplantae</taxon>
        <taxon>Streptophyta</taxon>
        <taxon>Embryophyta</taxon>
        <taxon>Tracheophyta</taxon>
        <taxon>Spermatophyta</taxon>
        <taxon>Magnoliopsida</taxon>
        <taxon>eudicotyledons</taxon>
        <taxon>Gunneridae</taxon>
        <taxon>Pentapetalae</taxon>
        <taxon>rosids</taxon>
        <taxon>malvids</taxon>
        <taxon>Malvales</taxon>
        <taxon>Malvaceae</taxon>
        <taxon>Malvoideae</taxon>
        <taxon>Gossypium</taxon>
    </lineage>
</organism>